<dbReference type="InParanoid" id="A0A5J5EIZ6"/>
<organism evidence="2 3">
    <name type="scientific">Sphaerosporella brunnea</name>
    <dbReference type="NCBI Taxonomy" id="1250544"/>
    <lineage>
        <taxon>Eukaryota</taxon>
        <taxon>Fungi</taxon>
        <taxon>Dikarya</taxon>
        <taxon>Ascomycota</taxon>
        <taxon>Pezizomycotina</taxon>
        <taxon>Pezizomycetes</taxon>
        <taxon>Pezizales</taxon>
        <taxon>Pyronemataceae</taxon>
        <taxon>Sphaerosporella</taxon>
    </lineage>
</organism>
<keyword evidence="3" id="KW-1185">Reference proteome</keyword>
<comment type="caution">
    <text evidence="2">The sequence shown here is derived from an EMBL/GenBank/DDBJ whole genome shotgun (WGS) entry which is preliminary data.</text>
</comment>
<accession>A0A5J5EIZ6</accession>
<dbReference type="Proteomes" id="UP000326924">
    <property type="component" value="Unassembled WGS sequence"/>
</dbReference>
<gene>
    <name evidence="2" type="ORF">FN846DRAFT_911991</name>
</gene>
<feature type="compositionally biased region" description="Acidic residues" evidence="1">
    <location>
        <begin position="34"/>
        <end position="48"/>
    </location>
</feature>
<name>A0A5J5EIZ6_9PEZI</name>
<dbReference type="AlphaFoldDB" id="A0A5J5EIZ6"/>
<sequence>MGRVSKRTTISPQATAIYKRRRLVEAAALAVFQDDLENEGEAEEDESDREATHKSLETYINPFQVHNGGDSDPESEAAPLPKQPPQTGQQTCLRVSRPKRVELLKAALADVKKLLSSERKCSAGQDYTRHLQVKAFISVQLAHTGLRGHCAKTPPVQRVHLGETAVRRPSCRRSQIPRHRQAT</sequence>
<proteinExistence type="predicted"/>
<evidence type="ECO:0000313" key="3">
    <source>
        <dbReference type="Proteomes" id="UP000326924"/>
    </source>
</evidence>
<dbReference type="EMBL" id="VXIS01000279">
    <property type="protein sequence ID" value="KAA8895234.1"/>
    <property type="molecule type" value="Genomic_DNA"/>
</dbReference>
<reference evidence="2 3" key="1">
    <citation type="submission" date="2019-09" db="EMBL/GenBank/DDBJ databases">
        <title>Draft genome of the ectomycorrhizal ascomycete Sphaerosporella brunnea.</title>
        <authorList>
            <consortium name="DOE Joint Genome Institute"/>
            <person name="Benucci G.M."/>
            <person name="Marozzi G."/>
            <person name="Antonielli L."/>
            <person name="Sanchez S."/>
            <person name="Marco P."/>
            <person name="Wang X."/>
            <person name="Falini L.B."/>
            <person name="Barry K."/>
            <person name="Haridas S."/>
            <person name="Lipzen A."/>
            <person name="Labutti K."/>
            <person name="Grigoriev I.V."/>
            <person name="Murat C."/>
            <person name="Martin F."/>
            <person name="Albertini E."/>
            <person name="Donnini D."/>
            <person name="Bonito G."/>
        </authorList>
    </citation>
    <scope>NUCLEOTIDE SEQUENCE [LARGE SCALE GENOMIC DNA]</scope>
    <source>
        <strain evidence="2 3">Sb_GMNB300</strain>
    </source>
</reference>
<protein>
    <submittedName>
        <fullName evidence="2">Uncharacterized protein</fullName>
    </submittedName>
</protein>
<evidence type="ECO:0000256" key="1">
    <source>
        <dbReference type="SAM" id="MobiDB-lite"/>
    </source>
</evidence>
<evidence type="ECO:0000313" key="2">
    <source>
        <dbReference type="EMBL" id="KAA8895234.1"/>
    </source>
</evidence>
<feature type="region of interest" description="Disordered" evidence="1">
    <location>
        <begin position="34"/>
        <end position="91"/>
    </location>
</feature>